<name>A0AB39HUD5_9BACI</name>
<evidence type="ECO:0000313" key="2">
    <source>
        <dbReference type="EMBL" id="XDK33935.1"/>
    </source>
</evidence>
<dbReference type="CDD" id="cd01293">
    <property type="entry name" value="Bact_CD"/>
    <property type="match status" value="1"/>
</dbReference>
<reference evidence="2" key="1">
    <citation type="submission" date="2024-07" db="EMBL/GenBank/DDBJ databases">
        <title>Halotolerant mesophilic bacterium Ornithinibacillus sp. 4-3, sp. nov., isolated from soil.</title>
        <authorList>
            <person name="Sidarenka A.V."/>
            <person name="Guliayeva D.E."/>
            <person name="Leanovich S.I."/>
            <person name="Hileuskaya K.S."/>
            <person name="Akhremchuk A.E."/>
            <person name="Sikolenko M.A."/>
            <person name="Valentovich L.N."/>
        </authorList>
    </citation>
    <scope>NUCLEOTIDE SEQUENCE</scope>
    <source>
        <strain evidence="2">4-3</strain>
    </source>
</reference>
<dbReference type="Gene3D" id="3.20.20.140">
    <property type="entry name" value="Metal-dependent hydrolases"/>
    <property type="match status" value="1"/>
</dbReference>
<feature type="domain" description="Amidohydrolase 3" evidence="1">
    <location>
        <begin position="53"/>
        <end position="404"/>
    </location>
</feature>
<dbReference type="InterPro" id="IPR013108">
    <property type="entry name" value="Amidohydro_3"/>
</dbReference>
<dbReference type="SUPFAM" id="SSF51338">
    <property type="entry name" value="Composite domain of metallo-dependent hydrolases"/>
    <property type="match status" value="1"/>
</dbReference>
<dbReference type="RefSeq" id="WP_368654613.1">
    <property type="nucleotide sequence ID" value="NZ_CP162599.1"/>
</dbReference>
<proteinExistence type="predicted"/>
<gene>
    <name evidence="2" type="ORF">AB4Y30_06175</name>
</gene>
<dbReference type="InterPro" id="IPR011059">
    <property type="entry name" value="Metal-dep_hydrolase_composite"/>
</dbReference>
<dbReference type="InterPro" id="IPR052349">
    <property type="entry name" value="Metallo-hydrolase_Enzymes"/>
</dbReference>
<protein>
    <submittedName>
        <fullName evidence="2">Amidohydrolase</fullName>
    </submittedName>
</protein>
<dbReference type="PANTHER" id="PTHR32027">
    <property type="entry name" value="CYTOSINE DEAMINASE"/>
    <property type="match status" value="1"/>
</dbReference>
<evidence type="ECO:0000259" key="1">
    <source>
        <dbReference type="Pfam" id="PF07969"/>
    </source>
</evidence>
<dbReference type="NCBIfam" id="NF005312">
    <property type="entry name" value="PRK06846.1"/>
    <property type="match status" value="1"/>
</dbReference>
<dbReference type="Pfam" id="PF07969">
    <property type="entry name" value="Amidohydro_3"/>
    <property type="match status" value="1"/>
</dbReference>
<dbReference type="GO" id="GO:0016814">
    <property type="term" value="F:hydrolase activity, acting on carbon-nitrogen (but not peptide) bonds, in cyclic amidines"/>
    <property type="evidence" value="ECO:0007669"/>
    <property type="project" value="TreeGrafter"/>
</dbReference>
<organism evidence="2">
    <name type="scientific">Ornithinibacillus sp. 4-3</name>
    <dbReference type="NCBI Taxonomy" id="3231488"/>
    <lineage>
        <taxon>Bacteria</taxon>
        <taxon>Bacillati</taxon>
        <taxon>Bacillota</taxon>
        <taxon>Bacilli</taxon>
        <taxon>Bacillales</taxon>
        <taxon>Bacillaceae</taxon>
        <taxon>Ornithinibacillus</taxon>
    </lineage>
</organism>
<sequence>MLTKLLIKNARLDAGYETDSRGVVHTLTEKKDILIEEGKITQINDSIEANDVEVLNADGKLLLPSLREMHIHIDKTYFGGPWKAPKLPTKSSVAFRIEEELELLPKQLPYAEDRARYFVEHLIKNGHTHIRTHCNVDPGIQLKHMENTLKVLEDYKNDISYEIVAFPQHGLLRSGVEGLIREAMKMGATLVGGVDPATIDRNIDRSLETTFDIAVEANAGIDIHLHDPDTLGIFQMEKIVKLIKETKLQNKVTISHAMSLGHIKADKVLLKDTAQMLAEVGIDITSTIPMNSGTIPVLELLEYGVPVSVGHDSLMDHWSPFGTGDTIEKLSIFADRFRLVDEKSLSNAWRLGSGGIRTLNENGEQQWPKVGDEGNVLLVDASCSAETVARRKPITHTIYQGRIISSLTN</sequence>
<dbReference type="AlphaFoldDB" id="A0AB39HUD5"/>
<dbReference type="EMBL" id="CP162599">
    <property type="protein sequence ID" value="XDK33935.1"/>
    <property type="molecule type" value="Genomic_DNA"/>
</dbReference>
<accession>A0AB39HUD5</accession>
<dbReference type="Gene3D" id="2.30.40.10">
    <property type="entry name" value="Urease, subunit C, domain 1"/>
    <property type="match status" value="1"/>
</dbReference>
<dbReference type="SUPFAM" id="SSF51556">
    <property type="entry name" value="Metallo-dependent hydrolases"/>
    <property type="match status" value="1"/>
</dbReference>
<dbReference type="InterPro" id="IPR032466">
    <property type="entry name" value="Metal_Hydrolase"/>
</dbReference>
<dbReference type="PANTHER" id="PTHR32027:SF9">
    <property type="entry name" value="BLL3847 PROTEIN"/>
    <property type="match status" value="1"/>
</dbReference>